<proteinExistence type="predicted"/>
<feature type="compositionally biased region" description="Low complexity" evidence="1">
    <location>
        <begin position="253"/>
        <end position="267"/>
    </location>
</feature>
<evidence type="ECO:0000313" key="3">
    <source>
        <dbReference type="Proteomes" id="UP001642540"/>
    </source>
</evidence>
<name>A0ABP1RNM8_9HEXA</name>
<comment type="caution">
    <text evidence="2">The sequence shown here is derived from an EMBL/GenBank/DDBJ whole genome shotgun (WGS) entry which is preliminary data.</text>
</comment>
<dbReference type="EMBL" id="CAXLJM020000088">
    <property type="protein sequence ID" value="CAL8131545.1"/>
    <property type="molecule type" value="Genomic_DNA"/>
</dbReference>
<accession>A0ABP1RNM8</accession>
<feature type="region of interest" description="Disordered" evidence="1">
    <location>
        <begin position="364"/>
        <end position="384"/>
    </location>
</feature>
<feature type="region of interest" description="Disordered" evidence="1">
    <location>
        <begin position="320"/>
        <end position="342"/>
    </location>
</feature>
<reference evidence="2 3" key="1">
    <citation type="submission" date="2024-08" db="EMBL/GenBank/DDBJ databases">
        <authorList>
            <person name="Cucini C."/>
            <person name="Frati F."/>
        </authorList>
    </citation>
    <scope>NUCLEOTIDE SEQUENCE [LARGE SCALE GENOMIC DNA]</scope>
</reference>
<sequence length="453" mass="51305">MAAESDEQSTSDSSEDEEEIDLKSNNLRTFVDFESDDSAPNVVVRSFFRDCYYHPKILCHKDFLFFRTFLEKVGGMSFTLPLDSPYHENHDDTTFCVDLDDKMLVELKRRFQTANDELWASIIPLQRRNDLGLSIFKWNLVPMTMCYLQLYIDYCRQRLRESEPEKEQNVDEYVLEFSAKFNIARNKDVEDTLKGDIEATRLRKLSNKVEPSSNLDFETINKECPSPPKAKTKNKLSASTKKKAKYNDKSDSSSETDSSSQESNCSEYKGKYSVKKKKSKKRNGITTQMAKVANGVIKKPSSGKPNGAIRKPSSVKANGAIRKPSSVKPNGAIRKPPIGKPNGAIKKLFGGKPNGTVNKVNGVIKKPSSGKPNGVTPNGIHKSPISPPGPLLRCNICQPRRHFSTKRILYKHMTQFHSTARRCLVTCKCGSKIRKERYEFHKEFCKKHVIVIS</sequence>
<evidence type="ECO:0000313" key="2">
    <source>
        <dbReference type="EMBL" id="CAL8131545.1"/>
    </source>
</evidence>
<organism evidence="2 3">
    <name type="scientific">Orchesella dallaii</name>
    <dbReference type="NCBI Taxonomy" id="48710"/>
    <lineage>
        <taxon>Eukaryota</taxon>
        <taxon>Metazoa</taxon>
        <taxon>Ecdysozoa</taxon>
        <taxon>Arthropoda</taxon>
        <taxon>Hexapoda</taxon>
        <taxon>Collembola</taxon>
        <taxon>Entomobryomorpha</taxon>
        <taxon>Entomobryoidea</taxon>
        <taxon>Orchesellidae</taxon>
        <taxon>Orchesellinae</taxon>
        <taxon>Orchesella</taxon>
    </lineage>
</organism>
<feature type="region of interest" description="Disordered" evidence="1">
    <location>
        <begin position="218"/>
        <end position="289"/>
    </location>
</feature>
<feature type="region of interest" description="Disordered" evidence="1">
    <location>
        <begin position="1"/>
        <end position="20"/>
    </location>
</feature>
<feature type="compositionally biased region" description="Basic residues" evidence="1">
    <location>
        <begin position="230"/>
        <end position="244"/>
    </location>
</feature>
<gene>
    <name evidence="2" type="ORF">ODALV1_LOCUS24226</name>
</gene>
<protein>
    <submittedName>
        <fullName evidence="2">Uncharacterized protein</fullName>
    </submittedName>
</protein>
<feature type="compositionally biased region" description="Basic residues" evidence="1">
    <location>
        <begin position="272"/>
        <end position="283"/>
    </location>
</feature>
<dbReference type="Proteomes" id="UP001642540">
    <property type="component" value="Unassembled WGS sequence"/>
</dbReference>
<keyword evidence="3" id="KW-1185">Reference proteome</keyword>
<evidence type="ECO:0000256" key="1">
    <source>
        <dbReference type="SAM" id="MobiDB-lite"/>
    </source>
</evidence>